<name>A0A699II98_TANCI</name>
<dbReference type="SUPFAM" id="SSF57756">
    <property type="entry name" value="Retrovirus zinc finger-like domains"/>
    <property type="match status" value="1"/>
</dbReference>
<evidence type="ECO:0000256" key="1">
    <source>
        <dbReference type="PROSITE-ProRule" id="PRU00047"/>
    </source>
</evidence>
<dbReference type="PROSITE" id="PS50158">
    <property type="entry name" value="ZF_CCHC"/>
    <property type="match status" value="1"/>
</dbReference>
<keyword evidence="1" id="KW-0862">Zinc</keyword>
<dbReference type="GO" id="GO:0008270">
    <property type="term" value="F:zinc ion binding"/>
    <property type="evidence" value="ECO:0007669"/>
    <property type="project" value="UniProtKB-KW"/>
</dbReference>
<evidence type="ECO:0000256" key="2">
    <source>
        <dbReference type="SAM" id="MobiDB-lite"/>
    </source>
</evidence>
<evidence type="ECO:0000313" key="4">
    <source>
        <dbReference type="EMBL" id="GEZ50456.1"/>
    </source>
</evidence>
<evidence type="ECO:0000259" key="3">
    <source>
        <dbReference type="PROSITE" id="PS50158"/>
    </source>
</evidence>
<dbReference type="Gene3D" id="4.10.60.10">
    <property type="entry name" value="Zinc finger, CCHC-type"/>
    <property type="match status" value="1"/>
</dbReference>
<dbReference type="InterPro" id="IPR036875">
    <property type="entry name" value="Znf_CCHC_sf"/>
</dbReference>
<organism evidence="4">
    <name type="scientific">Tanacetum cinerariifolium</name>
    <name type="common">Dalmatian daisy</name>
    <name type="synonym">Chrysanthemum cinerariifolium</name>
    <dbReference type="NCBI Taxonomy" id="118510"/>
    <lineage>
        <taxon>Eukaryota</taxon>
        <taxon>Viridiplantae</taxon>
        <taxon>Streptophyta</taxon>
        <taxon>Embryophyta</taxon>
        <taxon>Tracheophyta</taxon>
        <taxon>Spermatophyta</taxon>
        <taxon>Magnoliopsida</taxon>
        <taxon>eudicotyledons</taxon>
        <taxon>Gunneridae</taxon>
        <taxon>Pentapetalae</taxon>
        <taxon>asterids</taxon>
        <taxon>campanulids</taxon>
        <taxon>Asterales</taxon>
        <taxon>Asteraceae</taxon>
        <taxon>Asteroideae</taxon>
        <taxon>Anthemideae</taxon>
        <taxon>Anthemidinae</taxon>
        <taxon>Tanacetum</taxon>
    </lineage>
</organism>
<dbReference type="GO" id="GO:0003676">
    <property type="term" value="F:nucleic acid binding"/>
    <property type="evidence" value="ECO:0007669"/>
    <property type="project" value="InterPro"/>
</dbReference>
<dbReference type="InterPro" id="IPR001878">
    <property type="entry name" value="Znf_CCHC"/>
</dbReference>
<dbReference type="AlphaFoldDB" id="A0A699II98"/>
<comment type="caution">
    <text evidence="4">The sequence shown here is derived from an EMBL/GenBank/DDBJ whole genome shotgun (WGS) entry which is preliminary data.</text>
</comment>
<keyword evidence="1" id="KW-0863">Zinc-finger</keyword>
<feature type="region of interest" description="Disordered" evidence="2">
    <location>
        <begin position="180"/>
        <end position="210"/>
    </location>
</feature>
<sequence>MAMLTMRARKFLKNTGRKFSMNGNETIGFDKSKVECYNCNKWGHFARECRALRNQENKNRESTRRIVPAETPASSSLVSYDGLEVMIGVTKLKMVQLTLHSWLTLLQVLTLSESTVKKPTVETSEAKTSADKPKDVKKNFGPPLIKDWISDSDDEAESKSNIEKETVKPSFAKIKFVKSKEQVKTPRKTIVKQVKKPKQNTHRLRGNQRN</sequence>
<feature type="compositionally biased region" description="Basic residues" evidence="2">
    <location>
        <begin position="185"/>
        <end position="210"/>
    </location>
</feature>
<gene>
    <name evidence="4" type="ORF">Tci_522429</name>
</gene>
<dbReference type="SMART" id="SM00343">
    <property type="entry name" value="ZnF_C2HC"/>
    <property type="match status" value="1"/>
</dbReference>
<keyword evidence="1" id="KW-0479">Metal-binding</keyword>
<accession>A0A699II98</accession>
<feature type="domain" description="CCHC-type" evidence="3">
    <location>
        <begin position="36"/>
        <end position="50"/>
    </location>
</feature>
<feature type="region of interest" description="Disordered" evidence="2">
    <location>
        <begin position="117"/>
        <end position="164"/>
    </location>
</feature>
<dbReference type="EMBL" id="BKCJ010287035">
    <property type="protein sequence ID" value="GEZ50456.1"/>
    <property type="molecule type" value="Genomic_DNA"/>
</dbReference>
<reference evidence="4" key="1">
    <citation type="journal article" date="2019" name="Sci. Rep.">
        <title>Draft genome of Tanacetum cinerariifolium, the natural source of mosquito coil.</title>
        <authorList>
            <person name="Yamashiro T."/>
            <person name="Shiraishi A."/>
            <person name="Satake H."/>
            <person name="Nakayama K."/>
        </authorList>
    </citation>
    <scope>NUCLEOTIDE SEQUENCE</scope>
</reference>
<dbReference type="Pfam" id="PF00098">
    <property type="entry name" value="zf-CCHC"/>
    <property type="match status" value="1"/>
</dbReference>
<feature type="compositionally biased region" description="Basic and acidic residues" evidence="2">
    <location>
        <begin position="117"/>
        <end position="138"/>
    </location>
</feature>
<protein>
    <recommendedName>
        <fullName evidence="3">CCHC-type domain-containing protein</fullName>
    </recommendedName>
</protein>
<proteinExistence type="predicted"/>